<dbReference type="AlphaFoldDB" id="A0A841GIJ0"/>
<dbReference type="PANTHER" id="PTHR35175:SF2">
    <property type="entry name" value="DUF1289 DOMAIN-CONTAINING PROTEIN"/>
    <property type="match status" value="1"/>
</dbReference>
<dbReference type="RefSeq" id="WP_188025916.1">
    <property type="nucleotide sequence ID" value="NZ_JACHGR010000003.1"/>
</dbReference>
<evidence type="ECO:0000313" key="1">
    <source>
        <dbReference type="EMBL" id="MBB6055135.1"/>
    </source>
</evidence>
<name>A0A841GIJ0_9GAMM</name>
<protein>
    <submittedName>
        <fullName evidence="1">Putative Fe-S protein YdhL (DUF1289 family)</fullName>
    </submittedName>
</protein>
<gene>
    <name evidence="1" type="ORF">HNR75_001017</name>
</gene>
<evidence type="ECO:0000313" key="2">
    <source>
        <dbReference type="Proteomes" id="UP000585721"/>
    </source>
</evidence>
<accession>A0A841GIJ0</accession>
<sequence length="111" mass="11917">MTVGSPCRGICQLDAGGKFCTSCQRTLDEIAGWPQFGEEEKQRIWARLLSLPLPVKEKSCSQCGQHFVCGSGGKQGGCWCQDLPNQAPLAGSIGDCLCPDCLTKALHETTK</sequence>
<reference evidence="1 2" key="1">
    <citation type="submission" date="2020-08" db="EMBL/GenBank/DDBJ databases">
        <title>Genomic Encyclopedia of Type Strains, Phase IV (KMG-IV): sequencing the most valuable type-strain genomes for metagenomic binning, comparative biology and taxonomic classification.</title>
        <authorList>
            <person name="Goeker M."/>
        </authorList>
    </citation>
    <scope>NUCLEOTIDE SEQUENCE [LARGE SCALE GENOMIC DNA]</scope>
    <source>
        <strain evidence="1 2">DSM 22975</strain>
    </source>
</reference>
<dbReference type="PANTHER" id="PTHR35175">
    <property type="entry name" value="DUF1289 DOMAIN-CONTAINING PROTEIN"/>
    <property type="match status" value="1"/>
</dbReference>
<keyword evidence="2" id="KW-1185">Reference proteome</keyword>
<dbReference type="InterPro" id="IPR010710">
    <property type="entry name" value="DUF1289"/>
</dbReference>
<comment type="caution">
    <text evidence="1">The sequence shown here is derived from an EMBL/GenBank/DDBJ whole genome shotgun (WGS) entry which is preliminary data.</text>
</comment>
<dbReference type="Proteomes" id="UP000585721">
    <property type="component" value="Unassembled WGS sequence"/>
</dbReference>
<proteinExistence type="predicted"/>
<dbReference type="Pfam" id="PF06945">
    <property type="entry name" value="DUF1289"/>
    <property type="match status" value="1"/>
</dbReference>
<organism evidence="1 2">
    <name type="scientific">Tolumonas osonensis</name>
    <dbReference type="NCBI Taxonomy" id="675874"/>
    <lineage>
        <taxon>Bacteria</taxon>
        <taxon>Pseudomonadati</taxon>
        <taxon>Pseudomonadota</taxon>
        <taxon>Gammaproteobacteria</taxon>
        <taxon>Aeromonadales</taxon>
        <taxon>Aeromonadaceae</taxon>
        <taxon>Tolumonas</taxon>
    </lineage>
</organism>
<dbReference type="EMBL" id="JACHGR010000003">
    <property type="protein sequence ID" value="MBB6055135.1"/>
    <property type="molecule type" value="Genomic_DNA"/>
</dbReference>